<feature type="region of interest" description="Disordered" evidence="1">
    <location>
        <begin position="396"/>
        <end position="480"/>
    </location>
</feature>
<accession>A0AAD4L785</accession>
<feature type="region of interest" description="Disordered" evidence="1">
    <location>
        <begin position="146"/>
        <end position="257"/>
    </location>
</feature>
<dbReference type="AlphaFoldDB" id="A0AAD4L785"/>
<gene>
    <name evidence="2" type="ORF">EDB92DRAFT_1953389</name>
</gene>
<organism evidence="2 3">
    <name type="scientific">Lactarius akahatsu</name>
    <dbReference type="NCBI Taxonomy" id="416441"/>
    <lineage>
        <taxon>Eukaryota</taxon>
        <taxon>Fungi</taxon>
        <taxon>Dikarya</taxon>
        <taxon>Basidiomycota</taxon>
        <taxon>Agaricomycotina</taxon>
        <taxon>Agaricomycetes</taxon>
        <taxon>Russulales</taxon>
        <taxon>Russulaceae</taxon>
        <taxon>Lactarius</taxon>
    </lineage>
</organism>
<dbReference type="EMBL" id="JAKELL010000122">
    <property type="protein sequence ID" value="KAH8981116.1"/>
    <property type="molecule type" value="Genomic_DNA"/>
</dbReference>
<sequence length="480" mass="51806">MVRKPASELTANETSLLVIAARLMSATKRVEDTPTTSEELKYMDARIDEEIVSRLNTIYSHVILGSKMPRVHPIIQAVGAEWKTASDAKRRFNWTVLTTSYITQLCETVRKEHPEWHASLSSLTLDSYLDGLHPTRLWWLEGHPAAQKTSDDDMPPDPPTAVVIPGPASPHPPSPPAHSHNTRGKGKRAVNAQVADLPSAPSKPPYALRGTKRRADPDNPEGESDSTTPQKSDLPRVEVAQASPPRPTQRQRTEASATIAYEQDRCGPCALANEVECRAQSNSRSFSCVRCASKHKVCDNPAPSWSIPLRRAMESRSSGAGSPAMWEARLDARLDAQEQRMEAMDAVNRDNNEKLARILLELQNTRQDSHDTRLMISRLLNNQGVDVLSIPGVGATPYNRRSASPMTSTSSVGAQMSGLGISDARSTSSFSSMPSDRRRQPSGGSVASGGRGGSVGRAASVGRLTPSGVSGRSSSAGAVA</sequence>
<protein>
    <submittedName>
        <fullName evidence="2">Uncharacterized protein</fullName>
    </submittedName>
</protein>
<keyword evidence="3" id="KW-1185">Reference proteome</keyword>
<feature type="compositionally biased region" description="Polar residues" evidence="1">
    <location>
        <begin position="399"/>
        <end position="414"/>
    </location>
</feature>
<dbReference type="Proteomes" id="UP001201163">
    <property type="component" value="Unassembled WGS sequence"/>
</dbReference>
<comment type="caution">
    <text evidence="2">The sequence shown here is derived from an EMBL/GenBank/DDBJ whole genome shotgun (WGS) entry which is preliminary data.</text>
</comment>
<evidence type="ECO:0000313" key="2">
    <source>
        <dbReference type="EMBL" id="KAH8981116.1"/>
    </source>
</evidence>
<evidence type="ECO:0000256" key="1">
    <source>
        <dbReference type="SAM" id="MobiDB-lite"/>
    </source>
</evidence>
<feature type="compositionally biased region" description="Polar residues" evidence="1">
    <location>
        <begin position="424"/>
        <end position="434"/>
    </location>
</feature>
<name>A0AAD4L785_9AGAM</name>
<proteinExistence type="predicted"/>
<evidence type="ECO:0000313" key="3">
    <source>
        <dbReference type="Proteomes" id="UP001201163"/>
    </source>
</evidence>
<feature type="compositionally biased region" description="Low complexity" evidence="1">
    <location>
        <begin position="456"/>
        <end position="480"/>
    </location>
</feature>
<feature type="compositionally biased region" description="Pro residues" evidence="1">
    <location>
        <begin position="167"/>
        <end position="176"/>
    </location>
</feature>
<feature type="compositionally biased region" description="Gly residues" evidence="1">
    <location>
        <begin position="446"/>
        <end position="455"/>
    </location>
</feature>
<reference evidence="2" key="1">
    <citation type="submission" date="2022-01" db="EMBL/GenBank/DDBJ databases">
        <title>Comparative genomics reveals a dynamic genome evolution in the ectomycorrhizal milk-cap (Lactarius) mushrooms.</title>
        <authorList>
            <consortium name="DOE Joint Genome Institute"/>
            <person name="Lebreton A."/>
            <person name="Tang N."/>
            <person name="Kuo A."/>
            <person name="LaButti K."/>
            <person name="Drula E."/>
            <person name="Barry K."/>
            <person name="Clum A."/>
            <person name="Lipzen A."/>
            <person name="Mousain D."/>
            <person name="Ng V."/>
            <person name="Wang R."/>
            <person name="Wang X."/>
            <person name="Dai Y."/>
            <person name="Henrissat B."/>
            <person name="Grigoriev I.V."/>
            <person name="Guerin-Laguette A."/>
            <person name="Yu F."/>
            <person name="Martin F.M."/>
        </authorList>
    </citation>
    <scope>NUCLEOTIDE SEQUENCE</scope>
    <source>
        <strain evidence="2">QP</strain>
    </source>
</reference>